<gene>
    <name evidence="7" type="primary">mutS_1</name>
    <name evidence="7" type="ORF">NCTC11048_01199</name>
</gene>
<feature type="transmembrane region" description="Helical" evidence="4">
    <location>
        <begin position="6"/>
        <end position="25"/>
    </location>
</feature>
<evidence type="ECO:0000256" key="4">
    <source>
        <dbReference type="SAM" id="Phobius"/>
    </source>
</evidence>
<dbReference type="InterPro" id="IPR045076">
    <property type="entry name" value="MutS"/>
</dbReference>
<keyword evidence="3" id="KW-0238">DNA-binding</keyword>
<keyword evidence="2" id="KW-0067">ATP-binding</keyword>
<feature type="domain" description="AAA+ ATPase" evidence="5">
    <location>
        <begin position="339"/>
        <end position="484"/>
    </location>
</feature>
<accession>A0A380G4X0</accession>
<dbReference type="SUPFAM" id="SSF52540">
    <property type="entry name" value="P-loop containing nucleoside triphosphate hydrolases"/>
    <property type="match status" value="1"/>
</dbReference>
<dbReference type="Proteomes" id="UP000255549">
    <property type="component" value="Unassembled WGS sequence"/>
</dbReference>
<sequence>MTPNTFFMMLLVVAIVGTILITETVRRIRHHRLLEYHMTHFTRYDTSENPHAVYDAYFRNENESRANDAIIDDKTWSDLSMDLVFEQLNFTYSAMGENQLYSALRLQYPLVHYDFLDQLEAYPNEHKTIVKRLTDIGKSIYPTYDHSIFENQYSWYHTLLATLPFIGVIVCFFDLGKGLLWICFSLLINIVISFRFNYYVEKDLKQLFIMGRAVRETEILSKLSITPDFNHSLKPLSFISRFRYLLINVETIPGYFVMLFKYMFLIDIHLYTTLVCRFKGHYDTVLACFRYIGELDSLLAVYQYRHHYDTTEPVIADSVQFEGLTHPLIEDAVPNDFKFNQNILLTGSNASGKSTFMKAVALNLILAQAIRTVTADKFQFVPCIVKTTMANADDVTSGDSYFMAELKSLKRLFQQDSEAPLYYFIDEIFKGTNTTERVAASHAVLEYLNESPQTHVIAATHDIELTDVLAAQYANYHFNERVTDGEIVFDYQIKEGPANTRNALELIRIMKFPNRIYTDAQEYVKQLES</sequence>
<dbReference type="GO" id="GO:0006298">
    <property type="term" value="P:mismatch repair"/>
    <property type="evidence" value="ECO:0007669"/>
    <property type="project" value="InterPro"/>
</dbReference>
<dbReference type="RefSeq" id="WP_019167548.1">
    <property type="nucleotide sequence ID" value="NZ_CAIB01000046.1"/>
</dbReference>
<dbReference type="InterPro" id="IPR003593">
    <property type="entry name" value="AAA+_ATPase"/>
</dbReference>
<name>A0A380G4X0_STAIN</name>
<feature type="transmembrane region" description="Helical" evidence="4">
    <location>
        <begin position="179"/>
        <end position="200"/>
    </location>
</feature>
<feature type="transmembrane region" description="Helical" evidence="4">
    <location>
        <begin position="244"/>
        <end position="264"/>
    </location>
</feature>
<feature type="transmembrane region" description="Helical" evidence="4">
    <location>
        <begin position="153"/>
        <end position="173"/>
    </location>
</feature>
<evidence type="ECO:0000259" key="5">
    <source>
        <dbReference type="SMART" id="SM00382"/>
    </source>
</evidence>
<dbReference type="Gene3D" id="3.40.50.300">
    <property type="entry name" value="P-loop containing nucleotide triphosphate hydrolases"/>
    <property type="match status" value="1"/>
</dbReference>
<dbReference type="OrthoDB" id="9802448at2"/>
<evidence type="ECO:0000256" key="3">
    <source>
        <dbReference type="ARBA" id="ARBA00023125"/>
    </source>
</evidence>
<dbReference type="SMART" id="SM00534">
    <property type="entry name" value="MUTSac"/>
    <property type="match status" value="1"/>
</dbReference>
<reference evidence="7 8" key="1">
    <citation type="submission" date="2018-06" db="EMBL/GenBank/DDBJ databases">
        <authorList>
            <consortium name="Pathogen Informatics"/>
            <person name="Doyle S."/>
        </authorList>
    </citation>
    <scope>NUCLEOTIDE SEQUENCE [LARGE SCALE GENOMIC DNA]</scope>
    <source>
        <strain evidence="8">NCTC 11048</strain>
    </source>
</reference>
<evidence type="ECO:0000313" key="7">
    <source>
        <dbReference type="EMBL" id="SUM46189.1"/>
    </source>
</evidence>
<dbReference type="Pfam" id="PF00488">
    <property type="entry name" value="MutS_V"/>
    <property type="match status" value="1"/>
</dbReference>
<dbReference type="InterPro" id="IPR027417">
    <property type="entry name" value="P-loop_NTPase"/>
</dbReference>
<dbReference type="GO" id="GO:0005524">
    <property type="term" value="F:ATP binding"/>
    <property type="evidence" value="ECO:0007669"/>
    <property type="project" value="UniProtKB-KW"/>
</dbReference>
<evidence type="ECO:0000256" key="2">
    <source>
        <dbReference type="ARBA" id="ARBA00022840"/>
    </source>
</evidence>
<dbReference type="PANTHER" id="PTHR11361:SF152">
    <property type="entry name" value="DNA MISMATCH REPAIR PROTEIN"/>
    <property type="match status" value="1"/>
</dbReference>
<organism evidence="7 8">
    <name type="scientific">Staphylococcus intermedius NCTC 11048</name>
    <dbReference type="NCBI Taxonomy" id="1141106"/>
    <lineage>
        <taxon>Bacteria</taxon>
        <taxon>Bacillati</taxon>
        <taxon>Bacillota</taxon>
        <taxon>Bacilli</taxon>
        <taxon>Bacillales</taxon>
        <taxon>Staphylococcaceae</taxon>
        <taxon>Staphylococcus</taxon>
        <taxon>Staphylococcus intermedius group</taxon>
    </lineage>
</organism>
<dbReference type="GO" id="GO:0005829">
    <property type="term" value="C:cytosol"/>
    <property type="evidence" value="ECO:0007669"/>
    <property type="project" value="TreeGrafter"/>
</dbReference>
<dbReference type="GO" id="GO:0140664">
    <property type="term" value="F:ATP-dependent DNA damage sensor activity"/>
    <property type="evidence" value="ECO:0007669"/>
    <property type="project" value="InterPro"/>
</dbReference>
<evidence type="ECO:0000256" key="1">
    <source>
        <dbReference type="ARBA" id="ARBA00022741"/>
    </source>
</evidence>
<dbReference type="GO" id="GO:0030983">
    <property type="term" value="F:mismatched DNA binding"/>
    <property type="evidence" value="ECO:0007669"/>
    <property type="project" value="InterPro"/>
</dbReference>
<dbReference type="SMART" id="SM00382">
    <property type="entry name" value="AAA"/>
    <property type="match status" value="1"/>
</dbReference>
<keyword evidence="4" id="KW-0812">Transmembrane</keyword>
<evidence type="ECO:0000313" key="8">
    <source>
        <dbReference type="Proteomes" id="UP000255549"/>
    </source>
</evidence>
<evidence type="ECO:0000259" key="6">
    <source>
        <dbReference type="SMART" id="SM00534"/>
    </source>
</evidence>
<dbReference type="AlphaFoldDB" id="A0A380G4X0"/>
<proteinExistence type="predicted"/>
<keyword evidence="1" id="KW-0547">Nucleotide-binding</keyword>
<dbReference type="STRING" id="1141106.GCA_000308095_02268"/>
<dbReference type="EMBL" id="UHDP01000003">
    <property type="protein sequence ID" value="SUM46189.1"/>
    <property type="molecule type" value="Genomic_DNA"/>
</dbReference>
<keyword evidence="8" id="KW-1185">Reference proteome</keyword>
<keyword evidence="4" id="KW-0472">Membrane</keyword>
<keyword evidence="4" id="KW-1133">Transmembrane helix</keyword>
<dbReference type="PANTHER" id="PTHR11361">
    <property type="entry name" value="DNA MISMATCH REPAIR PROTEIN MUTS FAMILY MEMBER"/>
    <property type="match status" value="1"/>
</dbReference>
<feature type="domain" description="DNA mismatch repair proteins mutS family" evidence="6">
    <location>
        <begin position="340"/>
        <end position="525"/>
    </location>
</feature>
<dbReference type="InterPro" id="IPR000432">
    <property type="entry name" value="DNA_mismatch_repair_MutS_C"/>
</dbReference>
<protein>
    <submittedName>
        <fullName evidence="7">DNA mismatch repair protein, MutS family</fullName>
    </submittedName>
</protein>